<name>A0A0V1KEF1_TRIPS</name>
<proteinExistence type="predicted"/>
<protein>
    <submittedName>
        <fullName evidence="2">Mitochondrial ribonuclease P protein 3</fullName>
    </submittedName>
</protein>
<dbReference type="Gene3D" id="3.40.50.11980">
    <property type="match status" value="1"/>
</dbReference>
<evidence type="ECO:0000313" key="3">
    <source>
        <dbReference type="Proteomes" id="UP000054826"/>
    </source>
</evidence>
<feature type="domain" description="PRORP" evidence="1">
    <location>
        <begin position="297"/>
        <end position="517"/>
    </location>
</feature>
<evidence type="ECO:0000313" key="2">
    <source>
        <dbReference type="EMBL" id="KRZ45548.1"/>
    </source>
</evidence>
<dbReference type="EMBL" id="JYDV01000002">
    <property type="protein sequence ID" value="KRZ45548.1"/>
    <property type="molecule type" value="Genomic_DNA"/>
</dbReference>
<dbReference type="InterPro" id="IPR031595">
    <property type="entry name" value="PRORP_C"/>
</dbReference>
<dbReference type="Pfam" id="PF16953">
    <property type="entry name" value="PRORP"/>
    <property type="match status" value="1"/>
</dbReference>
<accession>A0A0V1KEF1</accession>
<comment type="caution">
    <text evidence="2">The sequence shown here is derived from an EMBL/GenBank/DDBJ whole genome shotgun (WGS) entry which is preliminary data.</text>
</comment>
<gene>
    <name evidence="2" type="ORF">T4C_5604</name>
</gene>
<dbReference type="AlphaFoldDB" id="A0A0V1KEF1"/>
<dbReference type="Proteomes" id="UP000054826">
    <property type="component" value="Unassembled WGS sequence"/>
</dbReference>
<reference evidence="2 3" key="1">
    <citation type="submission" date="2015-01" db="EMBL/GenBank/DDBJ databases">
        <title>Evolution of Trichinella species and genotypes.</title>
        <authorList>
            <person name="Korhonen P.K."/>
            <person name="Edoardo P."/>
            <person name="Giuseppe L.R."/>
            <person name="Gasser R.B."/>
        </authorList>
    </citation>
    <scope>NUCLEOTIDE SEQUENCE [LARGE SCALE GENOMIC DNA]</scope>
    <source>
        <strain evidence="2">ISS176</strain>
    </source>
</reference>
<sequence length="527" mass="61639">MFVLILHRVVVCLGYFQIKKRFTCQLLLFCSISTDMNSISCNIPNFSDLYQTIYSFILRNDNVSNDQWQKFRIRLWGMTNTKETADCAILKTLQMKSLFQHGVSYIKYLFTIGLHDLYTIQYAVLVLEDCYLNNSEHFDLEVAVQLMNCVLPMDKNFPQFFTEQKAVILCLCGKFEECSSMWPIILKRSIQCRVIATFFISACRYKMTRWIWSLDMEGPFNLSVSCHLEMSKHLTEVLRKDGELESLNEMDNYVKFYNQSQCITFDISSTEAFKNYFECFSKRKWTVDFGFITDKFCCSCCGVRLKELVMSDEEFNLMKTEAFRGVRFQCLPRVFSSFRNFLRKNQPFDVVVDGYNTASFGGPGSRDVQLERIIDLARSLKFELNFKNILVIVKQHFMHSDSLLVLAKLYSVSNIYASEACLIDAALNSGKDCYIVRSDMPKLVWNQFSDQCQIHFSHWQKMRWICSEQAYLNSRSQNTLQMPAPLCTNAEKNGDHGYHFRFVRTENENDDANNQTQNMMCVRILKE</sequence>
<organism evidence="2 3">
    <name type="scientific">Trichinella pseudospiralis</name>
    <name type="common">Parasitic roundworm</name>
    <dbReference type="NCBI Taxonomy" id="6337"/>
    <lineage>
        <taxon>Eukaryota</taxon>
        <taxon>Metazoa</taxon>
        <taxon>Ecdysozoa</taxon>
        <taxon>Nematoda</taxon>
        <taxon>Enoplea</taxon>
        <taxon>Dorylaimia</taxon>
        <taxon>Trichinellida</taxon>
        <taxon>Trichinellidae</taxon>
        <taxon>Trichinella</taxon>
    </lineage>
</organism>
<evidence type="ECO:0000259" key="1">
    <source>
        <dbReference type="Pfam" id="PF16953"/>
    </source>
</evidence>